<accession>A0ACB8HDC7</accession>
<evidence type="ECO:0000313" key="2">
    <source>
        <dbReference type="Proteomes" id="UP000664032"/>
    </source>
</evidence>
<keyword evidence="2" id="KW-1185">Reference proteome</keyword>
<sequence>MISFRPTTSSIQSIFQQIQRSNRSANWDDEAKYNIQWMQDGHIILREDRELKTYTAHKETQTIDIFPELARVCNGKQIGFFRVEIRLLKGGSNISVLGAVWWPSEEPGQTDAQFVDAWMLQAAKVSINDVEPNGELRKVLFFELPKCDVPKRSQRSSTHVTTAYKAERPFIFTKKQALGKLNMEIVYSRSADSQVLKTISAVLKDPEPSSNQHIIMTLTKQQYITAFNSKTTPSHTGELTISMCNSRKGMLYESHDLLSLVLTAIVNDMGYPRKKSDRNSTKQVEHQVMSASMKTTMFSLKKATEQGPMYLTEEVELPSSTLQGPAPRSILQYRISTQYEHRVCESNDGDTRKEHFSIHFAKRNLNIDTLVSTAIIEAATDTQFVHFASVDWVVSFSQGEKGSECTQSDARARSKSTFTHHISGVDIAIPMDEFIKNKVEMDIGNGKRVETIYQVSMRTSPTIEDDITDFIFKFNKPTESKKVINHEPVQYTAAIHNSINAELHRGDKVMDITMALVDGLPGHMRVYRGTVTVKQVTVMLRQKRTPVDYTPAPEDIDTAIVHLILSHWDKTRAEFKWEM</sequence>
<proteinExistence type="predicted"/>
<dbReference type="EMBL" id="JAFIQS020000001">
    <property type="protein sequence ID" value="KAH9486010.1"/>
    <property type="molecule type" value="Genomic_DNA"/>
</dbReference>
<gene>
    <name evidence="1" type="ORF">JR316_0000073</name>
</gene>
<protein>
    <submittedName>
        <fullName evidence="1">Uncharacterized protein</fullName>
    </submittedName>
</protein>
<evidence type="ECO:0000313" key="1">
    <source>
        <dbReference type="EMBL" id="KAH9486010.1"/>
    </source>
</evidence>
<reference evidence="1" key="1">
    <citation type="submission" date="2021-10" db="EMBL/GenBank/DDBJ databases">
        <title>Psilocybe cubensis genome.</title>
        <authorList>
            <person name="Mckernan K.J."/>
            <person name="Crawford S."/>
            <person name="Trippe A."/>
            <person name="Kane L.T."/>
            <person name="Mclaughlin S."/>
        </authorList>
    </citation>
    <scope>NUCLEOTIDE SEQUENCE</scope>
    <source>
        <strain evidence="1">MGC-MH-2018</strain>
    </source>
</reference>
<organism evidence="1 2">
    <name type="scientific">Psilocybe cubensis</name>
    <name type="common">Psychedelic mushroom</name>
    <name type="synonym">Stropharia cubensis</name>
    <dbReference type="NCBI Taxonomy" id="181762"/>
    <lineage>
        <taxon>Eukaryota</taxon>
        <taxon>Fungi</taxon>
        <taxon>Dikarya</taxon>
        <taxon>Basidiomycota</taxon>
        <taxon>Agaricomycotina</taxon>
        <taxon>Agaricomycetes</taxon>
        <taxon>Agaricomycetidae</taxon>
        <taxon>Agaricales</taxon>
        <taxon>Agaricineae</taxon>
        <taxon>Strophariaceae</taxon>
        <taxon>Psilocybe</taxon>
    </lineage>
</organism>
<dbReference type="Proteomes" id="UP000664032">
    <property type="component" value="Unassembled WGS sequence"/>
</dbReference>
<name>A0ACB8HDC7_PSICU</name>
<comment type="caution">
    <text evidence="1">The sequence shown here is derived from an EMBL/GenBank/DDBJ whole genome shotgun (WGS) entry which is preliminary data.</text>
</comment>